<feature type="coiled-coil region" evidence="5">
    <location>
        <begin position="636"/>
        <end position="723"/>
    </location>
</feature>
<dbReference type="EMBL" id="JBDFQZ010000011">
    <property type="protein sequence ID" value="KAK9678266.1"/>
    <property type="molecule type" value="Genomic_DNA"/>
</dbReference>
<evidence type="ECO:0000313" key="7">
    <source>
        <dbReference type="EMBL" id="KAK9678266.1"/>
    </source>
</evidence>
<dbReference type="AlphaFoldDB" id="A0AAW1HNI6"/>
<name>A0AAW1HNI6_SAPOF</name>
<feature type="compositionally biased region" description="Basic residues" evidence="6">
    <location>
        <begin position="1059"/>
        <end position="1071"/>
    </location>
</feature>
<sequence length="1071" mass="123472">MASTPQTPAPARRITIAPGSRILDVSSTPSTNGRFEDTSIWKRIRDAGFDDDSIRRRDKAALISYIAKLEAEMYDLQHNMGLLILERKDSASKYDEATLSAEKAEVKHMREKAALSSALAEARKREDNLKKALGVEKECVANIEKALHELRAECAEVKVSAEIKMAEARRMVEDAQQKFAEAEVKLRATESLQDEARRSERAAARKLREAEARDDDVRRRMSSFKNDCDAKEKEIMLERQSLAERQRILSESQNKLLDSQALLNQREADILSKSQALKRLERELEQKKENIAAEMRALTDQKSDLELNALSLSEREKAVIEKEVLLSKKEQQLIVSQEVLASKEHKDIQNILAEQEIALQIKRDKFEAELLEKQKAVEEDIERKRRAWELRELDLKQQEELILEKEQDLEVQSRVITDKGIDLAEKMKSVQERESRLNKSENEIELTKSFLQKEREELNKAKINLESSLSSMEVEKVQIAEEKMRLELMKSETSELFVLEAKLKEEIDMIRAQKQQLDEEAEKLMTEKSKFETEWEIIDVKREELRREEERIAAEREQISKFLKDGRDSLNLEKEALRNQYKQDMESLTREREAFMSDSQRERSDWFSKFQKERADFLLEIECRKRELDDYVNQRREDIESNLREKERIFEEEKKRDLQHIASLKEGLIKEQDRVATALKKLESEKLEIKLDREQRDKAWAELQNLIDELHMQRLKLKEQREMLHADREEICTQAEQLKDVEDPKVDSDATVVPLMQNGVIESTPQVFSLVPPSEQTHKLRSAEDMQDTGRDSPPGSTVSWLKKCASLIFKHPSEEIKHFEPSLDSADEDEQLGSVEKELLRIDEKIRIEQEMQNVDPSIGYASQPSKTGSEEPKVIREVLPINEEGESLEVRKDVHESFVAGARKRRVDILSDSELQNDAASNKKRRQESGDADDGCAEMKQPSDDGQHVVSSSSQSDLSKEKVVNSLAEAERLLNIGSESVDAGISHARVHRSQVAQVRTCTITERTVVQEVLVMDGAEENRSNEKAPNEEKAKSELSEHDEDASEAKVEKPEAVKQRGKRRPKSKKKV</sequence>
<evidence type="ECO:0000256" key="5">
    <source>
        <dbReference type="SAM" id="Coils"/>
    </source>
</evidence>
<feature type="region of interest" description="Disordered" evidence="6">
    <location>
        <begin position="917"/>
        <end position="965"/>
    </location>
</feature>
<feature type="compositionally biased region" description="Basic and acidic residues" evidence="6">
    <location>
        <begin position="1047"/>
        <end position="1058"/>
    </location>
</feature>
<protein>
    <submittedName>
        <fullName evidence="7">Uncharacterized protein</fullName>
    </submittedName>
</protein>
<feature type="region of interest" description="Disordered" evidence="6">
    <location>
        <begin position="191"/>
        <end position="219"/>
    </location>
</feature>
<evidence type="ECO:0000256" key="6">
    <source>
        <dbReference type="SAM" id="MobiDB-lite"/>
    </source>
</evidence>
<feature type="coiled-coil region" evidence="5">
    <location>
        <begin position="500"/>
        <end position="598"/>
    </location>
</feature>
<proteinExistence type="inferred from homology"/>
<comment type="caution">
    <text evidence="7">The sequence shown here is derived from an EMBL/GenBank/DDBJ whole genome shotgun (WGS) entry which is preliminary data.</text>
</comment>
<feature type="region of interest" description="Disordered" evidence="6">
    <location>
        <begin position="1016"/>
        <end position="1071"/>
    </location>
</feature>
<feature type="coiled-coil region" evidence="5">
    <location>
        <begin position="423"/>
        <end position="475"/>
    </location>
</feature>
<comment type="subcellular location">
    <subcellularLocation>
        <location evidence="3">Nucleus lamina</location>
    </subcellularLocation>
</comment>
<evidence type="ECO:0000256" key="1">
    <source>
        <dbReference type="ARBA" id="ARBA00023054"/>
    </source>
</evidence>
<dbReference type="GO" id="GO:0005652">
    <property type="term" value="C:nuclear lamina"/>
    <property type="evidence" value="ECO:0007669"/>
    <property type="project" value="UniProtKB-SubCell"/>
</dbReference>
<dbReference type="PANTHER" id="PTHR31908:SF2">
    <property type="entry name" value="PROTEIN CROWDED NUCLEI 4"/>
    <property type="match status" value="1"/>
</dbReference>
<keyword evidence="1 5" id="KW-0175">Coiled coil</keyword>
<feature type="compositionally biased region" description="Basic and acidic residues" evidence="6">
    <location>
        <begin position="1021"/>
        <end position="1040"/>
    </location>
</feature>
<dbReference type="PANTHER" id="PTHR31908">
    <property type="entry name" value="PROTEIN CROWDED NUCLEI 4"/>
    <property type="match status" value="1"/>
</dbReference>
<evidence type="ECO:0000256" key="4">
    <source>
        <dbReference type="ARBA" id="ARBA00024208"/>
    </source>
</evidence>
<feature type="compositionally biased region" description="Low complexity" evidence="6">
    <location>
        <begin position="950"/>
        <end position="959"/>
    </location>
</feature>
<keyword evidence="2" id="KW-0539">Nucleus</keyword>
<keyword evidence="8" id="KW-1185">Reference proteome</keyword>
<comment type="similarity">
    <text evidence="4">Belongs to the CRWN family.</text>
</comment>
<evidence type="ECO:0000256" key="2">
    <source>
        <dbReference type="ARBA" id="ARBA00023242"/>
    </source>
</evidence>
<gene>
    <name evidence="7" type="ORF">RND81_11G199900</name>
</gene>
<feature type="region of interest" description="Disordered" evidence="6">
    <location>
        <begin position="774"/>
        <end position="798"/>
    </location>
</feature>
<evidence type="ECO:0000313" key="8">
    <source>
        <dbReference type="Proteomes" id="UP001443914"/>
    </source>
</evidence>
<dbReference type="InterPro" id="IPR040418">
    <property type="entry name" value="CRWN"/>
</dbReference>
<feature type="compositionally biased region" description="Basic and acidic residues" evidence="6">
    <location>
        <begin position="776"/>
        <end position="791"/>
    </location>
</feature>
<reference evidence="7" key="1">
    <citation type="submission" date="2024-03" db="EMBL/GenBank/DDBJ databases">
        <title>WGS assembly of Saponaria officinalis var. Norfolk2.</title>
        <authorList>
            <person name="Jenkins J."/>
            <person name="Shu S."/>
            <person name="Grimwood J."/>
            <person name="Barry K."/>
            <person name="Goodstein D."/>
            <person name="Schmutz J."/>
            <person name="Leebens-Mack J."/>
            <person name="Osbourn A."/>
        </authorList>
    </citation>
    <scope>NUCLEOTIDE SEQUENCE [LARGE SCALE GENOMIC DNA]</scope>
    <source>
        <strain evidence="7">JIC</strain>
    </source>
</reference>
<evidence type="ECO:0000256" key="3">
    <source>
        <dbReference type="ARBA" id="ARBA00024186"/>
    </source>
</evidence>
<dbReference type="GO" id="GO:0006997">
    <property type="term" value="P:nucleus organization"/>
    <property type="evidence" value="ECO:0007669"/>
    <property type="project" value="InterPro"/>
</dbReference>
<accession>A0AAW1HNI6</accession>
<feature type="coiled-coil region" evidence="5">
    <location>
        <begin position="263"/>
        <end position="315"/>
    </location>
</feature>
<organism evidence="7 8">
    <name type="scientific">Saponaria officinalis</name>
    <name type="common">Common soapwort</name>
    <name type="synonym">Lychnis saponaria</name>
    <dbReference type="NCBI Taxonomy" id="3572"/>
    <lineage>
        <taxon>Eukaryota</taxon>
        <taxon>Viridiplantae</taxon>
        <taxon>Streptophyta</taxon>
        <taxon>Embryophyta</taxon>
        <taxon>Tracheophyta</taxon>
        <taxon>Spermatophyta</taxon>
        <taxon>Magnoliopsida</taxon>
        <taxon>eudicotyledons</taxon>
        <taxon>Gunneridae</taxon>
        <taxon>Pentapetalae</taxon>
        <taxon>Caryophyllales</taxon>
        <taxon>Caryophyllaceae</taxon>
        <taxon>Caryophylleae</taxon>
        <taxon>Saponaria</taxon>
    </lineage>
</organism>
<dbReference type="Proteomes" id="UP001443914">
    <property type="component" value="Unassembled WGS sequence"/>
</dbReference>